<sequence length="133" mass="14795">MPAERKSKAAAETVPSRLELETRFDSRVVTFLDEGVERPGGMCHCCGSGPNENPGWRADPWYVYQAGLCDGDGVYYSMLCEGCLEDIRAKNANRERTLRDEFAKQVTELLGDDVDGAQTMMDDLEGSPDCRLH</sequence>
<dbReference type="OrthoDB" id="9871592at2"/>
<proteinExistence type="predicted"/>
<organism evidence="1 2">
    <name type="scientific">Stratiformator vulcanicus</name>
    <dbReference type="NCBI Taxonomy" id="2527980"/>
    <lineage>
        <taxon>Bacteria</taxon>
        <taxon>Pseudomonadati</taxon>
        <taxon>Planctomycetota</taxon>
        <taxon>Planctomycetia</taxon>
        <taxon>Planctomycetales</taxon>
        <taxon>Planctomycetaceae</taxon>
        <taxon>Stratiformator</taxon>
    </lineage>
</organism>
<evidence type="ECO:0000313" key="2">
    <source>
        <dbReference type="Proteomes" id="UP000317318"/>
    </source>
</evidence>
<dbReference type="AlphaFoldDB" id="A0A517R3D8"/>
<gene>
    <name evidence="1" type="ORF">Pan189_27840</name>
</gene>
<accession>A0A517R3D8</accession>
<dbReference type="KEGG" id="svp:Pan189_27840"/>
<protein>
    <submittedName>
        <fullName evidence="1">Uncharacterized protein</fullName>
    </submittedName>
</protein>
<dbReference type="Proteomes" id="UP000317318">
    <property type="component" value="Chromosome"/>
</dbReference>
<dbReference type="RefSeq" id="WP_145364503.1">
    <property type="nucleotide sequence ID" value="NZ_CP036268.1"/>
</dbReference>
<reference evidence="1 2" key="1">
    <citation type="submission" date="2019-02" db="EMBL/GenBank/DDBJ databases">
        <title>Deep-cultivation of Planctomycetes and their phenomic and genomic characterization uncovers novel biology.</title>
        <authorList>
            <person name="Wiegand S."/>
            <person name="Jogler M."/>
            <person name="Boedeker C."/>
            <person name="Pinto D."/>
            <person name="Vollmers J."/>
            <person name="Rivas-Marin E."/>
            <person name="Kohn T."/>
            <person name="Peeters S.H."/>
            <person name="Heuer A."/>
            <person name="Rast P."/>
            <person name="Oberbeckmann S."/>
            <person name="Bunk B."/>
            <person name="Jeske O."/>
            <person name="Meyerdierks A."/>
            <person name="Storesund J.E."/>
            <person name="Kallscheuer N."/>
            <person name="Luecker S."/>
            <person name="Lage O.M."/>
            <person name="Pohl T."/>
            <person name="Merkel B.J."/>
            <person name="Hornburger P."/>
            <person name="Mueller R.-W."/>
            <person name="Bruemmer F."/>
            <person name="Labrenz M."/>
            <person name="Spormann A.M."/>
            <person name="Op den Camp H."/>
            <person name="Overmann J."/>
            <person name="Amann R."/>
            <person name="Jetten M.S.M."/>
            <person name="Mascher T."/>
            <person name="Medema M.H."/>
            <person name="Devos D.P."/>
            <person name="Kaster A.-K."/>
            <person name="Ovreas L."/>
            <person name="Rohde M."/>
            <person name="Galperin M.Y."/>
            <person name="Jogler C."/>
        </authorList>
    </citation>
    <scope>NUCLEOTIDE SEQUENCE [LARGE SCALE GENOMIC DNA]</scope>
    <source>
        <strain evidence="1 2">Pan189</strain>
    </source>
</reference>
<evidence type="ECO:0000313" key="1">
    <source>
        <dbReference type="EMBL" id="QDT38391.1"/>
    </source>
</evidence>
<dbReference type="EMBL" id="CP036268">
    <property type="protein sequence ID" value="QDT38391.1"/>
    <property type="molecule type" value="Genomic_DNA"/>
</dbReference>
<name>A0A517R3D8_9PLAN</name>
<keyword evidence="2" id="KW-1185">Reference proteome</keyword>